<evidence type="ECO:0000313" key="3">
    <source>
        <dbReference type="Proteomes" id="UP000008370"/>
    </source>
</evidence>
<dbReference type="GeneID" id="18917831"/>
<feature type="compositionally biased region" description="Polar residues" evidence="1">
    <location>
        <begin position="1"/>
        <end position="11"/>
    </location>
</feature>
<feature type="region of interest" description="Disordered" evidence="1">
    <location>
        <begin position="245"/>
        <end position="293"/>
    </location>
</feature>
<protein>
    <submittedName>
        <fullName evidence="2">Uncharacterized protein</fullName>
    </submittedName>
</protein>
<dbReference type="KEGG" id="pco:PHACADRAFT_260853"/>
<dbReference type="AlphaFoldDB" id="K5W0Q4"/>
<dbReference type="InParanoid" id="K5W0Q4"/>
<name>K5W0Q4_PHACS</name>
<gene>
    <name evidence="2" type="ORF">PHACADRAFT_260853</name>
</gene>
<dbReference type="Proteomes" id="UP000008370">
    <property type="component" value="Unassembled WGS sequence"/>
</dbReference>
<keyword evidence="3" id="KW-1185">Reference proteome</keyword>
<feature type="region of interest" description="Disordered" evidence="1">
    <location>
        <begin position="75"/>
        <end position="189"/>
    </location>
</feature>
<evidence type="ECO:0000256" key="1">
    <source>
        <dbReference type="SAM" id="MobiDB-lite"/>
    </source>
</evidence>
<feature type="region of interest" description="Disordered" evidence="1">
    <location>
        <begin position="1"/>
        <end position="20"/>
    </location>
</feature>
<dbReference type="HOGENOM" id="CLU_727820_0_0_1"/>
<organism evidence="2 3">
    <name type="scientific">Phanerochaete carnosa (strain HHB-10118-sp)</name>
    <name type="common">White-rot fungus</name>
    <name type="synonym">Peniophora carnosa</name>
    <dbReference type="NCBI Taxonomy" id="650164"/>
    <lineage>
        <taxon>Eukaryota</taxon>
        <taxon>Fungi</taxon>
        <taxon>Dikarya</taxon>
        <taxon>Basidiomycota</taxon>
        <taxon>Agaricomycotina</taxon>
        <taxon>Agaricomycetes</taxon>
        <taxon>Polyporales</taxon>
        <taxon>Phanerochaetaceae</taxon>
        <taxon>Phanerochaete</taxon>
    </lineage>
</organism>
<dbReference type="EMBL" id="JH930475">
    <property type="protein sequence ID" value="EKM52454.1"/>
    <property type="molecule type" value="Genomic_DNA"/>
</dbReference>
<feature type="compositionally biased region" description="Basic and acidic residues" evidence="1">
    <location>
        <begin position="265"/>
        <end position="277"/>
    </location>
</feature>
<proteinExistence type="predicted"/>
<reference evidence="2 3" key="1">
    <citation type="journal article" date="2012" name="BMC Genomics">
        <title>Comparative genomics of the white-rot fungi, Phanerochaete carnosa and P. chrysosporium, to elucidate the genetic basis of the distinct wood types they colonize.</title>
        <authorList>
            <person name="Suzuki H."/>
            <person name="MacDonald J."/>
            <person name="Syed K."/>
            <person name="Salamov A."/>
            <person name="Hori C."/>
            <person name="Aerts A."/>
            <person name="Henrissat B."/>
            <person name="Wiebenga A."/>
            <person name="vanKuyk P.A."/>
            <person name="Barry K."/>
            <person name="Lindquist E."/>
            <person name="LaButti K."/>
            <person name="Lapidus A."/>
            <person name="Lucas S."/>
            <person name="Coutinho P."/>
            <person name="Gong Y."/>
            <person name="Samejima M."/>
            <person name="Mahadevan R."/>
            <person name="Abou-Zaid M."/>
            <person name="de Vries R.P."/>
            <person name="Igarashi K."/>
            <person name="Yadav J.S."/>
            <person name="Grigoriev I.V."/>
            <person name="Master E.R."/>
        </authorList>
    </citation>
    <scope>NUCLEOTIDE SEQUENCE [LARGE SCALE GENOMIC DNA]</scope>
    <source>
        <strain evidence="2 3">HHB-10118-sp</strain>
    </source>
</reference>
<accession>K5W0Q4</accession>
<evidence type="ECO:0000313" key="2">
    <source>
        <dbReference type="EMBL" id="EKM52454.1"/>
    </source>
</evidence>
<feature type="compositionally biased region" description="Basic and acidic residues" evidence="1">
    <location>
        <begin position="115"/>
        <end position="126"/>
    </location>
</feature>
<dbReference type="RefSeq" id="XP_007398798.1">
    <property type="nucleotide sequence ID" value="XM_007398736.1"/>
</dbReference>
<sequence>MALSPINTSNQKRARPEDLEQNHYTLAGGRRIWVRTDEHTLEAMEHFEDCVPTWPSPRSATRHVDINYYDRCPIPTVHPSLTLPQDTAPAYDPRRMSSATSLSPPPPPLPSAPTHESRPARPRPQDFRPSSGIRQHSAPPLQRRPAPAMQIEKSCRGRPPFPAQKPMYEGPNTLNEERPVPPEDIPMPPDWLVKRLMQRGDPFPQYRAPPVPGRRLHGTRDQCLSYADEERQHAPQYTARWTRAKLKDAHPRSRNTSRRNCASPVEHDEAYGTKDVENIPPRRASVAEEEDDDGYVPRWEALSGESRALSLETGKWNTHRTMSTRCLNQMPVVPTSEYRDELAFEAQSEQADATSARLGREIESKRLEPQHEALITFRLE</sequence>